<evidence type="ECO:0000313" key="2">
    <source>
        <dbReference type="EMBL" id="CAG8746470.1"/>
    </source>
</evidence>
<name>A0A9N9NNE9_9GLOM</name>
<dbReference type="AlphaFoldDB" id="A0A9N9NNE9"/>
<organism evidence="2 3">
    <name type="scientific">Funneliformis caledonium</name>
    <dbReference type="NCBI Taxonomy" id="1117310"/>
    <lineage>
        <taxon>Eukaryota</taxon>
        <taxon>Fungi</taxon>
        <taxon>Fungi incertae sedis</taxon>
        <taxon>Mucoromycota</taxon>
        <taxon>Glomeromycotina</taxon>
        <taxon>Glomeromycetes</taxon>
        <taxon>Glomerales</taxon>
        <taxon>Glomeraceae</taxon>
        <taxon>Funneliformis</taxon>
    </lineage>
</organism>
<keyword evidence="1" id="KW-0472">Membrane</keyword>
<feature type="transmembrane region" description="Helical" evidence="1">
    <location>
        <begin position="26"/>
        <end position="43"/>
    </location>
</feature>
<proteinExistence type="predicted"/>
<evidence type="ECO:0000256" key="1">
    <source>
        <dbReference type="SAM" id="Phobius"/>
    </source>
</evidence>
<accession>A0A9N9NNE9</accession>
<keyword evidence="3" id="KW-1185">Reference proteome</keyword>
<keyword evidence="1" id="KW-1133">Transmembrane helix</keyword>
<feature type="non-terminal residue" evidence="2">
    <location>
        <position position="1"/>
    </location>
</feature>
<dbReference type="EMBL" id="CAJVPQ010016748">
    <property type="protein sequence ID" value="CAG8746470.1"/>
    <property type="molecule type" value="Genomic_DNA"/>
</dbReference>
<protein>
    <submittedName>
        <fullName evidence="2">8199_t:CDS:1</fullName>
    </submittedName>
</protein>
<feature type="non-terminal residue" evidence="2">
    <location>
        <position position="44"/>
    </location>
</feature>
<gene>
    <name evidence="2" type="ORF">FCALED_LOCUS15992</name>
</gene>
<sequence length="44" mass="5071">PLNTTFDVEYDYSLDGLHADYNNVEIYFMYTFDLGILLLGSLCT</sequence>
<comment type="caution">
    <text evidence="2">The sequence shown here is derived from an EMBL/GenBank/DDBJ whole genome shotgun (WGS) entry which is preliminary data.</text>
</comment>
<reference evidence="2" key="1">
    <citation type="submission" date="2021-06" db="EMBL/GenBank/DDBJ databases">
        <authorList>
            <person name="Kallberg Y."/>
            <person name="Tangrot J."/>
            <person name="Rosling A."/>
        </authorList>
    </citation>
    <scope>NUCLEOTIDE SEQUENCE</scope>
    <source>
        <strain evidence="2">UK204</strain>
    </source>
</reference>
<evidence type="ECO:0000313" key="3">
    <source>
        <dbReference type="Proteomes" id="UP000789570"/>
    </source>
</evidence>
<keyword evidence="1" id="KW-0812">Transmembrane</keyword>
<dbReference type="Proteomes" id="UP000789570">
    <property type="component" value="Unassembled WGS sequence"/>
</dbReference>